<gene>
    <name evidence="1" type="ORF">LWC34_01935</name>
</gene>
<sequence>MVSIALVLAACTSADESGSEGCAWPADLTSIGVLQAPDEVIAVDVHSGQIKVRCKVTATTAGSSDVPLEADGVRYNQSTAPVDSIVMPDLSPDLRSIVVEDGVVELAGLRLTKVGNADWKPASLPGNGRVLMSKRPNGVPNAADYIVASGWCLLPALDAPAERCAPISDSTAQGTPVIHTDGTVGWATSTGVPFRAGALSAWAQTDGKRLVRAEVLPPAKKPGGSGILLDASGMAGWIDPSDVALAFNERVSDQRTKRISWFVTKSIAADGVTAELYRSPVTDMQLAGDIDSAYGNSMGRVYGVRVMGEAIVLTVQVSSDVVAVVRVGMDGAVRKLATLPGSAQAKIISWPVA</sequence>
<proteinExistence type="predicted"/>
<evidence type="ECO:0000313" key="1">
    <source>
        <dbReference type="EMBL" id="MCE7001608.1"/>
    </source>
</evidence>
<reference evidence="1 2" key="1">
    <citation type="submission" date="2021-12" db="EMBL/GenBank/DDBJ databases">
        <title>Genome sequence of Kibdelosporangium philippinense ATCC 49844.</title>
        <authorList>
            <person name="Fedorov E.A."/>
            <person name="Omeragic M."/>
            <person name="Shalygina K.F."/>
            <person name="Maclea K.S."/>
        </authorList>
    </citation>
    <scope>NUCLEOTIDE SEQUENCE [LARGE SCALE GENOMIC DNA]</scope>
    <source>
        <strain evidence="1 2">ATCC 49844</strain>
    </source>
</reference>
<keyword evidence="2" id="KW-1185">Reference proteome</keyword>
<dbReference type="Proteomes" id="UP001521150">
    <property type="component" value="Unassembled WGS sequence"/>
</dbReference>
<dbReference type="RefSeq" id="WP_233722670.1">
    <property type="nucleotide sequence ID" value="NZ_JAJVCN010000001.1"/>
</dbReference>
<comment type="caution">
    <text evidence="1">The sequence shown here is derived from an EMBL/GenBank/DDBJ whole genome shotgun (WGS) entry which is preliminary data.</text>
</comment>
<accession>A0ABS8Z4V2</accession>
<evidence type="ECO:0000313" key="2">
    <source>
        <dbReference type="Proteomes" id="UP001521150"/>
    </source>
</evidence>
<dbReference type="EMBL" id="JAJVCN010000001">
    <property type="protein sequence ID" value="MCE7001608.1"/>
    <property type="molecule type" value="Genomic_DNA"/>
</dbReference>
<name>A0ABS8Z4V2_9PSEU</name>
<organism evidence="1 2">
    <name type="scientific">Kibdelosporangium philippinense</name>
    <dbReference type="NCBI Taxonomy" id="211113"/>
    <lineage>
        <taxon>Bacteria</taxon>
        <taxon>Bacillati</taxon>
        <taxon>Actinomycetota</taxon>
        <taxon>Actinomycetes</taxon>
        <taxon>Pseudonocardiales</taxon>
        <taxon>Pseudonocardiaceae</taxon>
        <taxon>Kibdelosporangium</taxon>
    </lineage>
</organism>
<protein>
    <submittedName>
        <fullName evidence="1">Uncharacterized protein</fullName>
    </submittedName>
</protein>